<evidence type="ECO:0008006" key="3">
    <source>
        <dbReference type="Google" id="ProtNLM"/>
    </source>
</evidence>
<reference evidence="2" key="1">
    <citation type="submission" date="2016-11" db="EMBL/GenBank/DDBJ databases">
        <authorList>
            <person name="Varghese N."/>
            <person name="Submissions S."/>
        </authorList>
    </citation>
    <scope>NUCLEOTIDE SEQUENCE [LARGE SCALE GENOMIC DNA]</scope>
    <source>
        <strain evidence="2">CGMCC 1.7063</strain>
    </source>
</reference>
<dbReference type="STRING" id="494016.SAMN04487965_0279"/>
<dbReference type="RefSeq" id="WP_073270724.1">
    <property type="nucleotide sequence ID" value="NZ_FQVA01000001.1"/>
</dbReference>
<protein>
    <recommendedName>
        <fullName evidence="3">Glycosyl hydrolases family 43</fullName>
    </recommendedName>
</protein>
<accession>A0A1M4UYH6</accession>
<proteinExistence type="predicted"/>
<gene>
    <name evidence="1" type="ORF">SAMN04487965_0279</name>
</gene>
<organism evidence="1 2">
    <name type="scientific">Microbulbifer donghaiensis</name>
    <dbReference type="NCBI Taxonomy" id="494016"/>
    <lineage>
        <taxon>Bacteria</taxon>
        <taxon>Pseudomonadati</taxon>
        <taxon>Pseudomonadota</taxon>
        <taxon>Gammaproteobacteria</taxon>
        <taxon>Cellvibrionales</taxon>
        <taxon>Microbulbiferaceae</taxon>
        <taxon>Microbulbifer</taxon>
    </lineage>
</organism>
<dbReference type="Proteomes" id="UP000184170">
    <property type="component" value="Unassembled WGS sequence"/>
</dbReference>
<dbReference type="SUPFAM" id="SSF75005">
    <property type="entry name" value="Arabinanase/levansucrase/invertase"/>
    <property type="match status" value="1"/>
</dbReference>
<sequence>MKIDLLNFIGVAVALLIGTPIKADGNAVQGSVEVRVQRLLGKPIISPQLDPSIGPNIQGPSLIRVPEWIEEPLGKYYLYFADHKGSYIRLAYADALTGPWKIHAPGTLQLYQTGFPQQPQDLSPAQLNALKEKFRAMGVDVDSFPHDPLKELTTPHIASPDVHVDHDNRRILMYYHGLKAPGQQVTRVAVSNDGISFTSRDEDLGKTYMRTFAHREQTFALAMPGQIYRSEDGIRNFESGPRLFNKDMRHAGLLKRNNTLYVFWTQVGHVPERILLSYIDISGPWTGWQESEPVEVLRPGSSWEGADAPLEPSIRSVAYGHVNQLRDPYVFEEDGRTYLLYTVAGESGIGIAAVQLPNSVSEDGIPP</sequence>
<dbReference type="EMBL" id="FQVA01000001">
    <property type="protein sequence ID" value="SHE61722.1"/>
    <property type="molecule type" value="Genomic_DNA"/>
</dbReference>
<dbReference type="Gene3D" id="2.115.10.20">
    <property type="entry name" value="Glycosyl hydrolase domain, family 43"/>
    <property type="match status" value="2"/>
</dbReference>
<dbReference type="AlphaFoldDB" id="A0A1M4UYH6"/>
<dbReference type="InterPro" id="IPR023296">
    <property type="entry name" value="Glyco_hydro_beta-prop_sf"/>
</dbReference>
<evidence type="ECO:0000313" key="2">
    <source>
        <dbReference type="Proteomes" id="UP000184170"/>
    </source>
</evidence>
<evidence type="ECO:0000313" key="1">
    <source>
        <dbReference type="EMBL" id="SHE61722.1"/>
    </source>
</evidence>
<keyword evidence="2" id="KW-1185">Reference proteome</keyword>
<name>A0A1M4UYH6_9GAMM</name>